<protein>
    <submittedName>
        <fullName evidence="2">Uncharacterized protein</fullName>
    </submittedName>
</protein>
<feature type="compositionally biased region" description="Basic and acidic residues" evidence="1">
    <location>
        <begin position="124"/>
        <end position="137"/>
    </location>
</feature>
<dbReference type="EMBL" id="KB456265">
    <property type="protein sequence ID" value="EMF12216.1"/>
    <property type="molecule type" value="Genomic_DNA"/>
</dbReference>
<dbReference type="GeneID" id="27897896"/>
<evidence type="ECO:0000313" key="2">
    <source>
        <dbReference type="EMBL" id="EMF12216.1"/>
    </source>
</evidence>
<name>N1QLM2_SPHMS</name>
<proteinExistence type="predicted"/>
<gene>
    <name evidence="2" type="ORF">SEPMUDRAFT_108995</name>
</gene>
<feature type="region of interest" description="Disordered" evidence="1">
    <location>
        <begin position="25"/>
        <end position="145"/>
    </location>
</feature>
<dbReference type="OrthoDB" id="3647934at2759"/>
<accession>N1QLM2</accession>
<evidence type="ECO:0000313" key="3">
    <source>
        <dbReference type="Proteomes" id="UP000016931"/>
    </source>
</evidence>
<feature type="compositionally biased region" description="Basic and acidic residues" evidence="1">
    <location>
        <begin position="39"/>
        <end position="48"/>
    </location>
</feature>
<evidence type="ECO:0000256" key="1">
    <source>
        <dbReference type="SAM" id="MobiDB-lite"/>
    </source>
</evidence>
<keyword evidence="3" id="KW-1185">Reference proteome</keyword>
<dbReference type="RefSeq" id="XP_016760337.1">
    <property type="nucleotide sequence ID" value="XM_016900759.1"/>
</dbReference>
<dbReference type="Proteomes" id="UP000016931">
    <property type="component" value="Unassembled WGS sequence"/>
</dbReference>
<organism evidence="2 3">
    <name type="scientific">Sphaerulina musiva (strain SO2202)</name>
    <name type="common">Poplar stem canker fungus</name>
    <name type="synonym">Septoria musiva</name>
    <dbReference type="NCBI Taxonomy" id="692275"/>
    <lineage>
        <taxon>Eukaryota</taxon>
        <taxon>Fungi</taxon>
        <taxon>Dikarya</taxon>
        <taxon>Ascomycota</taxon>
        <taxon>Pezizomycotina</taxon>
        <taxon>Dothideomycetes</taxon>
        <taxon>Dothideomycetidae</taxon>
        <taxon>Mycosphaerellales</taxon>
        <taxon>Mycosphaerellaceae</taxon>
        <taxon>Sphaerulina</taxon>
    </lineage>
</organism>
<sequence>MPADDFYELGGEGVTALMDTKRGDRVMHHVANTHPWHSHAHEDKESSRSRSRRHNGRGAQPQRSPEPKGSVYAGWSIKSLFQGGNSDDQKKEKEKRKRRPRAASEPHRSPPPVSPSESQAPAIDHAKESRQVEERRERFRHAKNSYIPVQATRDVNGLQFDLSRMQADVGKAVKDAAGRCSVESTRRW</sequence>
<dbReference type="AlphaFoldDB" id="N1QLM2"/>
<reference evidence="2 3" key="1">
    <citation type="journal article" date="2012" name="PLoS Pathog.">
        <title>Diverse lifestyles and strategies of plant pathogenesis encoded in the genomes of eighteen Dothideomycetes fungi.</title>
        <authorList>
            <person name="Ohm R.A."/>
            <person name="Feau N."/>
            <person name="Henrissat B."/>
            <person name="Schoch C.L."/>
            <person name="Horwitz B.A."/>
            <person name="Barry K.W."/>
            <person name="Condon B.J."/>
            <person name="Copeland A.C."/>
            <person name="Dhillon B."/>
            <person name="Glaser F."/>
            <person name="Hesse C.N."/>
            <person name="Kosti I."/>
            <person name="LaButti K."/>
            <person name="Lindquist E.A."/>
            <person name="Lucas S."/>
            <person name="Salamov A.A."/>
            <person name="Bradshaw R.E."/>
            <person name="Ciuffetti L."/>
            <person name="Hamelin R.C."/>
            <person name="Kema G.H.J."/>
            <person name="Lawrence C."/>
            <person name="Scott J.A."/>
            <person name="Spatafora J.W."/>
            <person name="Turgeon B.G."/>
            <person name="de Wit P.J.G.M."/>
            <person name="Zhong S."/>
            <person name="Goodwin S.B."/>
            <person name="Grigoriev I.V."/>
        </authorList>
    </citation>
    <scope>NUCLEOTIDE SEQUENCE [LARGE SCALE GENOMIC DNA]</scope>
    <source>
        <strain evidence="2 3">SO2202</strain>
    </source>
</reference>
<dbReference type="HOGENOM" id="CLU_1441886_0_0_1"/>